<sequence>MRVSTNTLYDQGTRSMLQQQSSLFKLQQQLSSGKRIMTPSDDPIGAARAHELSQSLALNTQYADNRYRAMDSLQQVDSTLGSVSNVIQSVRTMAVAAGNPAYSDNERQMMAVELRGHFEHLLGLANTKDEQGNYLFSGFKGNTQPFVEQSAGVVTYQGDQEQRLIQVSGSRQLPVSETGDAVFEPGGQNLFQTVDNFISALKTPGGMPNGAVGNVLQELDTALDNVLTKRAAVGSRLQEIDALQQIGEDTAVQYQQSLSRLQDLDFAQAISDMVRQQALLEAAQKSFTRVSELSLFNVI</sequence>
<feature type="domain" description="Flagellin N-terminal" evidence="5">
    <location>
        <begin position="3"/>
        <end position="139"/>
    </location>
</feature>
<dbReference type="InterPro" id="IPR013384">
    <property type="entry name" value="Flagell_FlgL"/>
</dbReference>
<comment type="caution">
    <text evidence="6">The sequence shown here is derived from an EMBL/GenBank/DDBJ whole genome shotgun (WGS) entry which is preliminary data.</text>
</comment>
<evidence type="ECO:0000259" key="5">
    <source>
        <dbReference type="Pfam" id="PF00669"/>
    </source>
</evidence>
<keyword evidence="4" id="KW-0975">Bacterial flagellum</keyword>
<gene>
    <name evidence="6" type="ORF">C8R14_12210</name>
</gene>
<keyword evidence="6" id="KW-0969">Cilium</keyword>
<proteinExistence type="inferred from homology"/>
<dbReference type="InterPro" id="IPR001029">
    <property type="entry name" value="Flagellin_N"/>
</dbReference>
<dbReference type="PANTHER" id="PTHR42792">
    <property type="entry name" value="FLAGELLIN"/>
    <property type="match status" value="1"/>
</dbReference>
<dbReference type="EMBL" id="QICQ01000022">
    <property type="protein sequence ID" value="PXV79692.1"/>
    <property type="molecule type" value="Genomic_DNA"/>
</dbReference>
<comment type="similarity">
    <text evidence="3">Belongs to the bacterial flagellin family.</text>
</comment>
<keyword evidence="6" id="KW-0966">Cell projection</keyword>
<dbReference type="PANTHER" id="PTHR42792:SF1">
    <property type="entry name" value="FLAGELLAR HOOK-ASSOCIATED PROTEIN 3"/>
    <property type="match status" value="1"/>
</dbReference>
<evidence type="ECO:0000256" key="1">
    <source>
        <dbReference type="ARBA" id="ARBA00004365"/>
    </source>
</evidence>
<dbReference type="RefSeq" id="WP_011633468.1">
    <property type="nucleotide sequence ID" value="NZ_FNNM01000020.1"/>
</dbReference>
<evidence type="ECO:0000313" key="6">
    <source>
        <dbReference type="EMBL" id="PXV79692.1"/>
    </source>
</evidence>
<dbReference type="InterPro" id="IPR001492">
    <property type="entry name" value="Flagellin"/>
</dbReference>
<evidence type="ECO:0000256" key="2">
    <source>
        <dbReference type="ARBA" id="ARBA00004613"/>
    </source>
</evidence>
<dbReference type="NCBIfam" id="TIGR02550">
    <property type="entry name" value="flagell_flgL"/>
    <property type="match status" value="1"/>
</dbReference>
<evidence type="ECO:0000313" key="7">
    <source>
        <dbReference type="Proteomes" id="UP000247780"/>
    </source>
</evidence>
<dbReference type="SUPFAM" id="SSF64518">
    <property type="entry name" value="Phase 1 flagellin"/>
    <property type="match status" value="1"/>
</dbReference>
<dbReference type="Gene3D" id="1.20.1330.10">
    <property type="entry name" value="f41 fragment of flagellin, N-terminal domain"/>
    <property type="match status" value="1"/>
</dbReference>
<accession>A0ABX5M7S3</accession>
<keyword evidence="6" id="KW-0282">Flagellum</keyword>
<reference evidence="6 7" key="1">
    <citation type="submission" date="2018-04" db="EMBL/GenBank/DDBJ databases">
        <title>Active sludge and wastewater microbial communities from Klosterneuburg, Austria.</title>
        <authorList>
            <person name="Wagner M."/>
        </authorList>
    </citation>
    <scope>NUCLEOTIDE SEQUENCE [LARGE SCALE GENOMIC DNA]</scope>
    <source>
        <strain evidence="6 7">Nm 57</strain>
    </source>
</reference>
<organism evidence="6 7">
    <name type="scientific">Nitrosomonas eutropha</name>
    <dbReference type="NCBI Taxonomy" id="916"/>
    <lineage>
        <taxon>Bacteria</taxon>
        <taxon>Pseudomonadati</taxon>
        <taxon>Pseudomonadota</taxon>
        <taxon>Betaproteobacteria</taxon>
        <taxon>Nitrosomonadales</taxon>
        <taxon>Nitrosomonadaceae</taxon>
        <taxon>Nitrosomonas</taxon>
    </lineage>
</organism>
<dbReference type="Pfam" id="PF00669">
    <property type="entry name" value="Flagellin_N"/>
    <property type="match status" value="1"/>
</dbReference>
<dbReference type="Proteomes" id="UP000247780">
    <property type="component" value="Unassembled WGS sequence"/>
</dbReference>
<evidence type="ECO:0000256" key="3">
    <source>
        <dbReference type="ARBA" id="ARBA00005709"/>
    </source>
</evidence>
<keyword evidence="7" id="KW-1185">Reference proteome</keyword>
<evidence type="ECO:0000256" key="4">
    <source>
        <dbReference type="ARBA" id="ARBA00023143"/>
    </source>
</evidence>
<comment type="subcellular location">
    <subcellularLocation>
        <location evidence="1">Bacterial flagellum</location>
    </subcellularLocation>
    <subcellularLocation>
        <location evidence="2">Secreted</location>
    </subcellularLocation>
</comment>
<name>A0ABX5M7S3_9PROT</name>
<protein>
    <submittedName>
        <fullName evidence="6">Flagellar hook-associated protein 3 FlgL</fullName>
    </submittedName>
</protein>